<dbReference type="AlphaFoldDB" id="A0A6G6Y9K9"/>
<proteinExistence type="predicted"/>
<name>A0A6G6Y9K9_9SPHN</name>
<dbReference type="KEGG" id="spzr:G5C33_18555"/>
<evidence type="ECO:0000313" key="1">
    <source>
        <dbReference type="EMBL" id="QIG81590.1"/>
    </source>
</evidence>
<keyword evidence="2" id="KW-1185">Reference proteome</keyword>
<dbReference type="RefSeq" id="WP_165328517.1">
    <property type="nucleotide sequence ID" value="NZ_CP049109.1"/>
</dbReference>
<sequence length="79" mass="8947">MLYEIDRSADAVLRTIEIFEDGRITRNSIDLEQRNGYHCPSLIDCSLNEGFDGVGVEAMPHDEFEALWAKGVDTPVWFA</sequence>
<accession>A0A6G6Y9K9</accession>
<dbReference type="EMBL" id="CP049109">
    <property type="protein sequence ID" value="QIG81590.1"/>
    <property type="molecule type" value="Genomic_DNA"/>
</dbReference>
<dbReference type="Proteomes" id="UP000501568">
    <property type="component" value="Chromosome"/>
</dbReference>
<evidence type="ECO:0000313" key="2">
    <source>
        <dbReference type="Proteomes" id="UP000501568"/>
    </source>
</evidence>
<reference evidence="1 2" key="1">
    <citation type="submission" date="2020-02" db="EMBL/GenBank/DDBJ databases">
        <authorList>
            <person name="Zheng R.K."/>
            <person name="Sun C.M."/>
        </authorList>
    </citation>
    <scope>NUCLEOTIDE SEQUENCE [LARGE SCALE GENOMIC DNA]</scope>
    <source>
        <strain evidence="2">zrk23</strain>
    </source>
</reference>
<organism evidence="1 2">
    <name type="scientific">Stakelama tenebrarum</name>
    <dbReference type="NCBI Taxonomy" id="2711215"/>
    <lineage>
        <taxon>Bacteria</taxon>
        <taxon>Pseudomonadati</taxon>
        <taxon>Pseudomonadota</taxon>
        <taxon>Alphaproteobacteria</taxon>
        <taxon>Sphingomonadales</taxon>
        <taxon>Sphingomonadaceae</taxon>
        <taxon>Stakelama</taxon>
    </lineage>
</organism>
<gene>
    <name evidence="1" type="ORF">G5C33_18555</name>
</gene>
<protein>
    <submittedName>
        <fullName evidence="1">Uncharacterized protein</fullName>
    </submittedName>
</protein>